<evidence type="ECO:0000313" key="11">
    <source>
        <dbReference type="EMBL" id="WPO56466.1"/>
    </source>
</evidence>
<feature type="transmembrane region" description="Helical" evidence="10">
    <location>
        <begin position="112"/>
        <end position="145"/>
    </location>
</feature>
<organism evidence="11">
    <name type="scientific">Leucinodes orbonalis</name>
    <dbReference type="NCBI Taxonomy" id="711050"/>
    <lineage>
        <taxon>Eukaryota</taxon>
        <taxon>Metazoa</taxon>
        <taxon>Ecdysozoa</taxon>
        <taxon>Arthropoda</taxon>
        <taxon>Hexapoda</taxon>
        <taxon>Insecta</taxon>
        <taxon>Pterygota</taxon>
        <taxon>Neoptera</taxon>
        <taxon>Endopterygota</taxon>
        <taxon>Lepidoptera</taxon>
        <taxon>Glossata</taxon>
        <taxon>Ditrysia</taxon>
        <taxon>Pyraloidea</taxon>
        <taxon>Crambidae</taxon>
        <taxon>Spilomelinae</taxon>
        <taxon>Leucinodes</taxon>
    </lineage>
</organism>
<keyword evidence="3" id="KW-0716">Sensory transduction</keyword>
<evidence type="ECO:0000256" key="3">
    <source>
        <dbReference type="ARBA" id="ARBA00022606"/>
    </source>
</evidence>
<dbReference type="PANTHER" id="PTHR21137:SF35">
    <property type="entry name" value="ODORANT RECEPTOR 19A-RELATED"/>
    <property type="match status" value="1"/>
</dbReference>
<dbReference type="EMBL" id="OQ970359">
    <property type="protein sequence ID" value="WPO56466.1"/>
    <property type="molecule type" value="mRNA"/>
</dbReference>
<evidence type="ECO:0000256" key="9">
    <source>
        <dbReference type="ARBA" id="ARBA00023224"/>
    </source>
</evidence>
<proteinExistence type="evidence at transcript level"/>
<dbReference type="GO" id="GO:0007165">
    <property type="term" value="P:signal transduction"/>
    <property type="evidence" value="ECO:0007669"/>
    <property type="project" value="UniProtKB-KW"/>
</dbReference>
<dbReference type="PANTHER" id="PTHR21137">
    <property type="entry name" value="ODORANT RECEPTOR"/>
    <property type="match status" value="1"/>
</dbReference>
<accession>A0AAU0QP32</accession>
<evidence type="ECO:0000256" key="7">
    <source>
        <dbReference type="ARBA" id="ARBA00023136"/>
    </source>
</evidence>
<dbReference type="AlphaFoldDB" id="A0AAU0QP32"/>
<evidence type="ECO:0000256" key="5">
    <source>
        <dbReference type="ARBA" id="ARBA00022725"/>
    </source>
</evidence>
<evidence type="ECO:0000256" key="6">
    <source>
        <dbReference type="ARBA" id="ARBA00022989"/>
    </source>
</evidence>
<reference evidence="11" key="1">
    <citation type="submission" date="2023-05" db="EMBL/GenBank/DDBJ databases">
        <authorList>
            <person name="Pathak J."/>
            <person name="Thiruvengadam V."/>
            <person name="Gracy G.R."/>
            <person name="M M."/>
        </authorList>
    </citation>
    <scope>NUCLEOTIDE SEQUENCE</scope>
    <source>
        <tissue evidence="11">Head and antenna</tissue>
    </source>
</reference>
<feature type="transmembrane region" description="Helical" evidence="10">
    <location>
        <begin position="238"/>
        <end position="260"/>
    </location>
</feature>
<keyword evidence="2" id="KW-1003">Cell membrane</keyword>
<keyword evidence="8 11" id="KW-0675">Receptor</keyword>
<keyword evidence="4 10" id="KW-0812">Transmembrane</keyword>
<comment type="subcellular location">
    <subcellularLocation>
        <location evidence="1">Cell membrane</location>
        <topology evidence="1">Multi-pass membrane protein</topology>
    </subcellularLocation>
</comment>
<keyword evidence="7 10" id="KW-0472">Membrane</keyword>
<keyword evidence="5" id="KW-0552">Olfaction</keyword>
<evidence type="ECO:0000256" key="10">
    <source>
        <dbReference type="SAM" id="Phobius"/>
    </source>
</evidence>
<evidence type="ECO:0000256" key="2">
    <source>
        <dbReference type="ARBA" id="ARBA00022475"/>
    </source>
</evidence>
<name>A0AAU0QP32_9NEOP</name>
<sequence>MNIIAVSRLTLLFNKKYYEIVSDFFLKIHLFHYKDQSDYAMKTHLLIHKRSHFIVMFVYTAMWSGNVMFHVPPLYKNYKSGMLFNPSDENGTFEHALYWTLPFDYTTNYKGIIFVALFNMYICYICSTLVGVLDVLLCIMVFHLWGHLKIFIHNLEEFPKPKHMINSLVGEWYTEEENRNVKTKLKSIIAYHNILIKFVARMSKVFGGILFVYYGFHQVCGCLLLLECSQLEMSAFMLYGPLTVTLNVLLIQLSTIFDLLESTTMKITTAIYNLPWESMDTPNRRIVNSMLRQSLKPITIKALDMLDVGCTTMITIFKNSFSYFIMLRTVANKD</sequence>
<dbReference type="GO" id="GO:0004984">
    <property type="term" value="F:olfactory receptor activity"/>
    <property type="evidence" value="ECO:0007669"/>
    <property type="project" value="InterPro"/>
</dbReference>
<feature type="transmembrane region" description="Helical" evidence="10">
    <location>
        <begin position="205"/>
        <end position="226"/>
    </location>
</feature>
<evidence type="ECO:0000256" key="1">
    <source>
        <dbReference type="ARBA" id="ARBA00004651"/>
    </source>
</evidence>
<evidence type="ECO:0000256" key="8">
    <source>
        <dbReference type="ARBA" id="ARBA00023170"/>
    </source>
</evidence>
<dbReference type="InterPro" id="IPR004117">
    <property type="entry name" value="7tm6_olfct_rcpt"/>
</dbReference>
<feature type="transmembrane region" description="Helical" evidence="10">
    <location>
        <begin position="51"/>
        <end position="71"/>
    </location>
</feature>
<dbReference type="Pfam" id="PF02949">
    <property type="entry name" value="7tm_6"/>
    <property type="match status" value="1"/>
</dbReference>
<keyword evidence="9" id="KW-0807">Transducer</keyword>
<keyword evidence="6 10" id="KW-1133">Transmembrane helix</keyword>
<dbReference type="GO" id="GO:0005549">
    <property type="term" value="F:odorant binding"/>
    <property type="evidence" value="ECO:0007669"/>
    <property type="project" value="InterPro"/>
</dbReference>
<protein>
    <submittedName>
        <fullName evidence="11">Odorant receptor</fullName>
    </submittedName>
</protein>
<dbReference type="GO" id="GO:0005886">
    <property type="term" value="C:plasma membrane"/>
    <property type="evidence" value="ECO:0007669"/>
    <property type="project" value="UniProtKB-SubCell"/>
</dbReference>
<evidence type="ECO:0000256" key="4">
    <source>
        <dbReference type="ARBA" id="ARBA00022692"/>
    </source>
</evidence>